<feature type="compositionally biased region" description="Basic and acidic residues" evidence="5">
    <location>
        <begin position="28"/>
        <end position="37"/>
    </location>
</feature>
<sequence length="302" mass="34868">MDDLQKNPYFDKYADKIAKMQKTSPEEFLNRLADFEQKKKRSPAPEGAESSLAKEFSLPTKPKRDISPGSVAAMTKEKKLNDRMKVDLLMDKTPEEIGKIWREFHLTKDSLSAVIPTDVYKQMAERFVEYKTFLFPLPRKQGYEFIVVQFLGNGAHFTTLINFQAHAENAPECLTLTHYTDLAEEKGIVLMVGEYDPNVLTHSESSCLAVQMVLYYGLDDPKMASHLYRYTYETDEFNAMDLIAELETIQEAQCLANQVEMYYCNPSQEKQDLMEKFVKKPNEFKHMDLVAQVETMALFTKQ</sequence>
<keyword evidence="4" id="KW-0496">Mitochondrion</keyword>
<dbReference type="AlphaFoldDB" id="A0A553NYF2"/>
<evidence type="ECO:0000256" key="3">
    <source>
        <dbReference type="ARBA" id="ARBA00022946"/>
    </source>
</evidence>
<protein>
    <recommendedName>
        <fullName evidence="8">ATP synthase mitochondrial F1 complex assembly factor 1</fullName>
    </recommendedName>
</protein>
<keyword evidence="3" id="KW-0809">Transit peptide</keyword>
<dbReference type="GO" id="GO:0005739">
    <property type="term" value="C:mitochondrion"/>
    <property type="evidence" value="ECO:0007669"/>
    <property type="project" value="UniProtKB-SubCell"/>
</dbReference>
<dbReference type="Proteomes" id="UP000318571">
    <property type="component" value="Chromosome 9"/>
</dbReference>
<dbReference type="GO" id="GO:0033615">
    <property type="term" value="P:mitochondrial proton-transporting ATP synthase complex assembly"/>
    <property type="evidence" value="ECO:0007669"/>
    <property type="project" value="TreeGrafter"/>
</dbReference>
<dbReference type="Pfam" id="PF06644">
    <property type="entry name" value="ATP11"/>
    <property type="match status" value="2"/>
</dbReference>
<gene>
    <name evidence="6" type="ORF">TCAL_17330</name>
</gene>
<evidence type="ECO:0008006" key="8">
    <source>
        <dbReference type="Google" id="ProtNLM"/>
    </source>
</evidence>
<proteinExistence type="inferred from homology"/>
<dbReference type="InterPro" id="IPR010591">
    <property type="entry name" value="ATP11"/>
</dbReference>
<evidence type="ECO:0000256" key="1">
    <source>
        <dbReference type="ARBA" id="ARBA00004173"/>
    </source>
</evidence>
<keyword evidence="7" id="KW-1185">Reference proteome</keyword>
<evidence type="ECO:0000313" key="7">
    <source>
        <dbReference type="Proteomes" id="UP000318571"/>
    </source>
</evidence>
<name>A0A553NYF2_TIGCA</name>
<dbReference type="PANTHER" id="PTHR13126:SF0">
    <property type="entry name" value="ATP SYNTHASE MITOCHONDRIAL F1 COMPLEX ASSEMBLY FACTOR 1"/>
    <property type="match status" value="1"/>
</dbReference>
<organism evidence="6 7">
    <name type="scientific">Tigriopus californicus</name>
    <name type="common">Marine copepod</name>
    <dbReference type="NCBI Taxonomy" id="6832"/>
    <lineage>
        <taxon>Eukaryota</taxon>
        <taxon>Metazoa</taxon>
        <taxon>Ecdysozoa</taxon>
        <taxon>Arthropoda</taxon>
        <taxon>Crustacea</taxon>
        <taxon>Multicrustacea</taxon>
        <taxon>Hexanauplia</taxon>
        <taxon>Copepoda</taxon>
        <taxon>Harpacticoida</taxon>
        <taxon>Harpacticidae</taxon>
        <taxon>Tigriopus</taxon>
    </lineage>
</organism>
<evidence type="ECO:0000256" key="4">
    <source>
        <dbReference type="ARBA" id="ARBA00023128"/>
    </source>
</evidence>
<reference evidence="6 7" key="1">
    <citation type="journal article" date="2018" name="Nat. Ecol. Evol.">
        <title>Genomic signatures of mitonuclear coevolution across populations of Tigriopus californicus.</title>
        <authorList>
            <person name="Barreto F.S."/>
            <person name="Watson E.T."/>
            <person name="Lima T.G."/>
            <person name="Willett C.S."/>
            <person name="Edmands S."/>
            <person name="Li W."/>
            <person name="Burton R.S."/>
        </authorList>
    </citation>
    <scope>NUCLEOTIDE SEQUENCE [LARGE SCALE GENOMIC DNA]</scope>
    <source>
        <strain evidence="6 7">San Diego</strain>
    </source>
</reference>
<feature type="region of interest" description="Disordered" evidence="5">
    <location>
        <begin position="28"/>
        <end position="68"/>
    </location>
</feature>
<dbReference type="EMBL" id="VCGU01000009">
    <property type="protein sequence ID" value="TRY70463.1"/>
    <property type="molecule type" value="Genomic_DNA"/>
</dbReference>
<accession>A0A553NYF2</accession>
<dbReference type="STRING" id="6832.A0A553NYF2"/>
<comment type="caution">
    <text evidence="6">The sequence shown here is derived from an EMBL/GenBank/DDBJ whole genome shotgun (WGS) entry which is preliminary data.</text>
</comment>
<dbReference type="PANTHER" id="PTHR13126">
    <property type="entry name" value="CHAPERONE ATP11"/>
    <property type="match status" value="1"/>
</dbReference>
<evidence type="ECO:0000256" key="5">
    <source>
        <dbReference type="SAM" id="MobiDB-lite"/>
    </source>
</evidence>
<evidence type="ECO:0000256" key="2">
    <source>
        <dbReference type="ARBA" id="ARBA00009116"/>
    </source>
</evidence>
<comment type="similarity">
    <text evidence="2">Belongs to the ATP11 family.</text>
</comment>
<evidence type="ECO:0000313" key="6">
    <source>
        <dbReference type="EMBL" id="TRY70463.1"/>
    </source>
</evidence>
<dbReference type="OMA" id="MFYYKTD"/>
<comment type="subcellular location">
    <subcellularLocation>
        <location evidence="1">Mitochondrion</location>
    </subcellularLocation>
</comment>